<dbReference type="Gene3D" id="3.40.50.720">
    <property type="entry name" value="NAD(P)-binding Rossmann-like Domain"/>
    <property type="match status" value="1"/>
</dbReference>
<dbReference type="InterPro" id="IPR001155">
    <property type="entry name" value="OxRdtase_FMN_N"/>
</dbReference>
<keyword evidence="13" id="KW-1185">Reference proteome</keyword>
<dbReference type="PRINTS" id="PR00368">
    <property type="entry name" value="FADPNR"/>
</dbReference>
<accession>A0A949K9G9</accession>
<dbReference type="GO" id="GO:0046872">
    <property type="term" value="F:metal ion binding"/>
    <property type="evidence" value="ECO:0007669"/>
    <property type="project" value="UniProtKB-KW"/>
</dbReference>
<evidence type="ECO:0000313" key="12">
    <source>
        <dbReference type="EMBL" id="MBU9739627.1"/>
    </source>
</evidence>
<dbReference type="PANTHER" id="PTHR42917:SF2">
    <property type="entry name" value="2,4-DIENOYL-COA REDUCTASE [(2E)-ENOYL-COA-PRODUCING]"/>
    <property type="match status" value="1"/>
</dbReference>
<dbReference type="PANTHER" id="PTHR42917">
    <property type="entry name" value="2,4-DIENOYL-COA REDUCTASE"/>
    <property type="match status" value="1"/>
</dbReference>
<keyword evidence="7" id="KW-0560">Oxidoreductase</keyword>
<evidence type="ECO:0000256" key="5">
    <source>
        <dbReference type="ARBA" id="ARBA00022643"/>
    </source>
</evidence>
<keyword evidence="9" id="KW-0411">Iron-sulfur</keyword>
<dbReference type="RefSeq" id="WP_238723396.1">
    <property type="nucleotide sequence ID" value="NZ_JAHQCW010000070.1"/>
</dbReference>
<keyword evidence="4" id="KW-0285">Flavoprotein</keyword>
<evidence type="ECO:0000256" key="3">
    <source>
        <dbReference type="ARBA" id="ARBA00011048"/>
    </source>
</evidence>
<evidence type="ECO:0000256" key="2">
    <source>
        <dbReference type="ARBA" id="ARBA00001966"/>
    </source>
</evidence>
<dbReference type="GO" id="GO:0051536">
    <property type="term" value="F:iron-sulfur cluster binding"/>
    <property type="evidence" value="ECO:0007669"/>
    <property type="project" value="UniProtKB-KW"/>
</dbReference>
<dbReference type="GO" id="GO:0016491">
    <property type="term" value="F:oxidoreductase activity"/>
    <property type="evidence" value="ECO:0007669"/>
    <property type="project" value="UniProtKB-KW"/>
</dbReference>
<keyword evidence="8" id="KW-0408">Iron</keyword>
<comment type="similarity">
    <text evidence="3">In the N-terminal section; belongs to the NADH:flavin oxidoreductase/NADH oxidase family.</text>
</comment>
<evidence type="ECO:0000256" key="9">
    <source>
        <dbReference type="ARBA" id="ARBA00023014"/>
    </source>
</evidence>
<dbReference type="EMBL" id="JAHQCW010000070">
    <property type="protein sequence ID" value="MBU9739627.1"/>
    <property type="molecule type" value="Genomic_DNA"/>
</dbReference>
<evidence type="ECO:0000256" key="1">
    <source>
        <dbReference type="ARBA" id="ARBA00001917"/>
    </source>
</evidence>
<dbReference type="InterPro" id="IPR051793">
    <property type="entry name" value="NADH:flavin_oxidoreductase"/>
</dbReference>
<keyword evidence="6" id="KW-0479">Metal-binding</keyword>
<evidence type="ECO:0000256" key="7">
    <source>
        <dbReference type="ARBA" id="ARBA00023002"/>
    </source>
</evidence>
<name>A0A949K9G9_9FIRM</name>
<evidence type="ECO:0000256" key="8">
    <source>
        <dbReference type="ARBA" id="ARBA00023004"/>
    </source>
</evidence>
<dbReference type="Pfam" id="PF00724">
    <property type="entry name" value="Oxidored_FMN"/>
    <property type="match status" value="2"/>
</dbReference>
<evidence type="ECO:0000259" key="11">
    <source>
        <dbReference type="Pfam" id="PF07992"/>
    </source>
</evidence>
<reference evidence="12" key="1">
    <citation type="submission" date="2021-06" db="EMBL/GenBank/DDBJ databases">
        <title>Description of novel taxa of the family Lachnospiraceae.</title>
        <authorList>
            <person name="Chaplin A.V."/>
            <person name="Sokolova S.R."/>
            <person name="Pikina A.P."/>
            <person name="Korzhanova M."/>
            <person name="Belova V."/>
            <person name="Korostin D."/>
            <person name="Efimov B.A."/>
        </authorList>
    </citation>
    <scope>NUCLEOTIDE SEQUENCE</scope>
    <source>
        <strain evidence="12">ASD5720</strain>
    </source>
</reference>
<comment type="cofactor">
    <cofactor evidence="2">
        <name>[4Fe-4S] cluster</name>
        <dbReference type="ChEBI" id="CHEBI:49883"/>
    </cofactor>
</comment>
<gene>
    <name evidence="12" type="ORF">KTH89_24125</name>
</gene>
<protein>
    <submittedName>
        <fullName evidence="12">FAD-dependent oxidoreductase</fullName>
    </submittedName>
</protein>
<dbReference type="Gene3D" id="3.50.50.60">
    <property type="entry name" value="FAD/NAD(P)-binding domain"/>
    <property type="match status" value="1"/>
</dbReference>
<dbReference type="Gene3D" id="3.20.20.70">
    <property type="entry name" value="Aldolase class I"/>
    <property type="match status" value="1"/>
</dbReference>
<feature type="domain" description="NADH:flavin oxidoreductase/NADH oxidase N-terminal" evidence="10">
    <location>
        <begin position="306"/>
        <end position="361"/>
    </location>
</feature>
<dbReference type="InterPro" id="IPR013785">
    <property type="entry name" value="Aldolase_TIM"/>
</dbReference>
<dbReference type="SUPFAM" id="SSF51395">
    <property type="entry name" value="FMN-linked oxidoreductases"/>
    <property type="match status" value="1"/>
</dbReference>
<dbReference type="AlphaFoldDB" id="A0A949K9G9"/>
<dbReference type="PRINTS" id="PR00469">
    <property type="entry name" value="PNDRDTASEII"/>
</dbReference>
<dbReference type="InterPro" id="IPR036188">
    <property type="entry name" value="FAD/NAD-bd_sf"/>
</dbReference>
<comment type="caution">
    <text evidence="12">The sequence shown here is derived from an EMBL/GenBank/DDBJ whole genome shotgun (WGS) entry which is preliminary data.</text>
</comment>
<comment type="cofactor">
    <cofactor evidence="1">
        <name>FMN</name>
        <dbReference type="ChEBI" id="CHEBI:58210"/>
    </cofactor>
</comment>
<evidence type="ECO:0000259" key="10">
    <source>
        <dbReference type="Pfam" id="PF00724"/>
    </source>
</evidence>
<feature type="domain" description="NADH:flavin oxidoreductase/NADH oxidase N-terminal" evidence="10">
    <location>
        <begin position="5"/>
        <end position="256"/>
    </location>
</feature>
<evidence type="ECO:0000313" key="13">
    <source>
        <dbReference type="Proteomes" id="UP000712157"/>
    </source>
</evidence>
<evidence type="ECO:0000256" key="4">
    <source>
        <dbReference type="ARBA" id="ARBA00022630"/>
    </source>
</evidence>
<evidence type="ECO:0000256" key="6">
    <source>
        <dbReference type="ARBA" id="ARBA00022723"/>
    </source>
</evidence>
<dbReference type="CDD" id="cd02803">
    <property type="entry name" value="OYE_like_FMN_family"/>
    <property type="match status" value="1"/>
</dbReference>
<dbReference type="Pfam" id="PF07992">
    <property type="entry name" value="Pyr_redox_2"/>
    <property type="match status" value="1"/>
</dbReference>
<dbReference type="SUPFAM" id="SSF51905">
    <property type="entry name" value="FAD/NAD(P)-binding domain"/>
    <property type="match status" value="1"/>
</dbReference>
<proteinExistence type="inferred from homology"/>
<dbReference type="InterPro" id="IPR023753">
    <property type="entry name" value="FAD/NAD-binding_dom"/>
</dbReference>
<organism evidence="12 13">
    <name type="scientific">Diplocloster agilis</name>
    <dbReference type="NCBI Taxonomy" id="2850323"/>
    <lineage>
        <taxon>Bacteria</taxon>
        <taxon>Bacillati</taxon>
        <taxon>Bacillota</taxon>
        <taxon>Clostridia</taxon>
        <taxon>Lachnospirales</taxon>
        <taxon>Lachnospiraceae</taxon>
        <taxon>Diplocloster</taxon>
    </lineage>
</organism>
<keyword evidence="5" id="KW-0288">FMN</keyword>
<dbReference type="GO" id="GO:0010181">
    <property type="term" value="F:FMN binding"/>
    <property type="evidence" value="ECO:0007669"/>
    <property type="project" value="InterPro"/>
</dbReference>
<dbReference type="Proteomes" id="UP000712157">
    <property type="component" value="Unassembled WGS sequence"/>
</dbReference>
<feature type="domain" description="FAD/NAD(P)-binding" evidence="11">
    <location>
        <begin position="408"/>
        <end position="638"/>
    </location>
</feature>
<sequence length="668" mass="71697">MNYDKLLEPGKIGSMELKNRMVMPGMGTNLAAADGTVSDVIVNYYARRANGGMGLIITEVCCPDPSGRVIPGEIEATRNSFMPGLSRIPHAVHSGGAKVCLQLAHGGCFAGEGVTGQRPLTPSGVGTMQLPGENPKEMSIEDIHELIEKYGQAAGRAKDCGFDAIELHGAHGYMPLQFLSAYTNHRTDEYGGSLENRARFALETIHKIKEYTGSDFPLIYRLSADEDVPNGITIQEACAFAKMAQDAGADAIHVSAGTWDSRLHNYNDVMAGKKSPEGLNLSRGVATSMWVPPNYTPRASLADLAAEVKKHVSIPVIAVCSITPEKGEEILENNGADFIAFGRQTIADPDYANKIKEGKADTIRRCLRCNECLGEVMRNCGISCAVNAEAGKEFEGFTQVKPAAQKKNVAIIGGGPAGMQAALTAVERGHKVTLFERNGELGGQLYYVSLPDFKIDYRDYTRYLTQAVLSCGADIRLNVEATPEMILEGGFDVVIAANGADTFKPGIPGAQDANLLDPLKVLDHKESTGDTVIVCGAGLVGCEVAMVLAEEGKKVTMIDLLPTAAPELAVYTKWVLDAKLAELGVSLKMNHRIVEMSGTKVVCRTDGKEVSYDADSVVCALGLKSRKSLVEDLRAKCKGVEIIPVGDVNKPRKIMQAVHEGFHAARRI</sequence>